<proteinExistence type="predicted"/>
<comment type="caution">
    <text evidence="1">The sequence shown here is derived from an EMBL/GenBank/DDBJ whole genome shotgun (WGS) entry which is preliminary data.</text>
</comment>
<name>A0A4R8H8W6_9FIRM</name>
<dbReference type="AlphaFoldDB" id="A0A4R8H8W6"/>
<accession>A0A4R8H8W6</accession>
<gene>
    <name evidence="1" type="ORF">C7959_11316</name>
</gene>
<keyword evidence="2" id="KW-1185">Reference proteome</keyword>
<protein>
    <submittedName>
        <fullName evidence="1">Uncharacterized protein</fullName>
    </submittedName>
</protein>
<evidence type="ECO:0000313" key="2">
    <source>
        <dbReference type="Proteomes" id="UP000295832"/>
    </source>
</evidence>
<dbReference type="RefSeq" id="WP_018248738.1">
    <property type="nucleotide sequence ID" value="NZ_SOEG01000013.1"/>
</dbReference>
<dbReference type="EMBL" id="SOEG01000013">
    <property type="protein sequence ID" value="TDX51371.1"/>
    <property type="molecule type" value="Genomic_DNA"/>
</dbReference>
<reference evidence="1 2" key="1">
    <citation type="submission" date="2019-03" db="EMBL/GenBank/DDBJ databases">
        <title>Subsurface microbial communities from deep shales in Ohio and West Virginia, USA.</title>
        <authorList>
            <person name="Wrighton K."/>
        </authorList>
    </citation>
    <scope>NUCLEOTIDE SEQUENCE [LARGE SCALE GENOMIC DNA]</scope>
    <source>
        <strain evidence="1 2">MSL 6dP</strain>
    </source>
</reference>
<dbReference type="Proteomes" id="UP000295832">
    <property type="component" value="Unassembled WGS sequence"/>
</dbReference>
<organism evidence="1 2">
    <name type="scientific">Orenia marismortui</name>
    <dbReference type="NCBI Taxonomy" id="46469"/>
    <lineage>
        <taxon>Bacteria</taxon>
        <taxon>Bacillati</taxon>
        <taxon>Bacillota</taxon>
        <taxon>Clostridia</taxon>
        <taxon>Halanaerobiales</taxon>
        <taxon>Halobacteroidaceae</taxon>
        <taxon>Orenia</taxon>
    </lineage>
</organism>
<evidence type="ECO:0000313" key="1">
    <source>
        <dbReference type="EMBL" id="TDX51371.1"/>
    </source>
</evidence>
<sequence>MRLSQDQRAQGLIDADYCLQIAHDMIDIFQKEEEDNKGFNSLEMLMIKSVFDDLFENTIKSRYKEGRNQVINFLSKEDIDLSLRNSNDNVVSLFDFLDKSH</sequence>